<evidence type="ECO:0000313" key="2">
    <source>
        <dbReference type="EMBL" id="OGY36918.1"/>
    </source>
</evidence>
<dbReference type="AlphaFoldDB" id="A0A1G1XA24"/>
<organism evidence="2 3">
    <name type="scientific">Candidatus Andersenbacteria bacterium RIFCSPHIGHO2_12_FULL_45_11b</name>
    <dbReference type="NCBI Taxonomy" id="1797282"/>
    <lineage>
        <taxon>Bacteria</taxon>
        <taxon>Candidatus Anderseniibacteriota</taxon>
    </lineage>
</organism>
<keyword evidence="1" id="KW-1133">Transmembrane helix</keyword>
<protein>
    <recommendedName>
        <fullName evidence="4">Cell division protein FtsL</fullName>
    </recommendedName>
</protein>
<keyword evidence="1" id="KW-0472">Membrane</keyword>
<name>A0A1G1XA24_9BACT</name>
<proteinExistence type="predicted"/>
<evidence type="ECO:0000313" key="3">
    <source>
        <dbReference type="Proteomes" id="UP000177941"/>
    </source>
</evidence>
<feature type="transmembrane region" description="Helical" evidence="1">
    <location>
        <begin position="31"/>
        <end position="51"/>
    </location>
</feature>
<dbReference type="EMBL" id="MHHS01000027">
    <property type="protein sequence ID" value="OGY36918.1"/>
    <property type="molecule type" value="Genomic_DNA"/>
</dbReference>
<comment type="caution">
    <text evidence="2">The sequence shown here is derived from an EMBL/GenBank/DDBJ whole genome shotgun (WGS) entry which is preliminary data.</text>
</comment>
<reference evidence="2 3" key="1">
    <citation type="journal article" date="2016" name="Nat. Commun.">
        <title>Thousands of microbial genomes shed light on interconnected biogeochemical processes in an aquifer system.</title>
        <authorList>
            <person name="Anantharaman K."/>
            <person name="Brown C.T."/>
            <person name="Hug L.A."/>
            <person name="Sharon I."/>
            <person name="Castelle C.J."/>
            <person name="Probst A.J."/>
            <person name="Thomas B.C."/>
            <person name="Singh A."/>
            <person name="Wilkins M.J."/>
            <person name="Karaoz U."/>
            <person name="Brodie E.L."/>
            <person name="Williams K.H."/>
            <person name="Hubbard S.S."/>
            <person name="Banfield J.F."/>
        </authorList>
    </citation>
    <scope>NUCLEOTIDE SEQUENCE [LARGE SCALE GENOMIC DNA]</scope>
</reference>
<evidence type="ECO:0008006" key="4">
    <source>
        <dbReference type="Google" id="ProtNLM"/>
    </source>
</evidence>
<sequence>MKPTRQQFVTPRAGRSYRTASQRGAIDRGTATAMFGIVAVVLIGMFSFFYLQQVVHTASQGADVSQLEAQISSLKEQQKTIELDGARLRSLQTIQEQTGSMNLVPTDSVSYLAPTDGRVAVLTK</sequence>
<evidence type="ECO:0000256" key="1">
    <source>
        <dbReference type="SAM" id="Phobius"/>
    </source>
</evidence>
<gene>
    <name evidence="2" type="ORF">A3E36_01635</name>
</gene>
<keyword evidence="1" id="KW-0812">Transmembrane</keyword>
<dbReference type="Proteomes" id="UP000177941">
    <property type="component" value="Unassembled WGS sequence"/>
</dbReference>
<accession>A0A1G1XA24</accession>